<reference evidence="2 3" key="1">
    <citation type="submission" date="2019-09" db="EMBL/GenBank/DDBJ databases">
        <title>Non-baumannii Acinetobacter spp. carrying blaNDM-1 isolated in China.</title>
        <authorList>
            <person name="Cui C."/>
            <person name="Chen C."/>
            <person name="Sun J."/>
            <person name="Liu Y."/>
        </authorList>
    </citation>
    <scope>NUCLEOTIDE SEQUENCE [LARGE SCALE GENOMIC DNA]</scope>
    <source>
        <strain evidence="2 3">HZE23-1</strain>
    </source>
</reference>
<dbReference type="Proteomes" id="UP000503505">
    <property type="component" value="Chromosome"/>
</dbReference>
<gene>
    <name evidence="2" type="ORF">FSC10_11140</name>
</gene>
<dbReference type="InterPro" id="IPR000073">
    <property type="entry name" value="AB_hydrolase_1"/>
</dbReference>
<sequence>MKTKIVFLSGLLCDHTVWQKQIEYFSPQYCVETFEFSHLSSIQDMAKKVISNLHDRSIIVGHSMGARVALEVFRLAPQLVSKIALIDFGIHAVKTGETEKRFELIDAVRRHGMQYLIPHWLEPMVYLPNIAQIDIFSPMQKMVLGQTIESFEAQINALLTRPEVVDVFKCIRIPLYLGVGRQDHWSTLAQHEAMLEINPNADLHIYENSGHMSPLEAADQINTSLDKWILSNDQ</sequence>
<dbReference type="PANTHER" id="PTHR43798:SF29">
    <property type="entry name" value="AB HYDROLASE-1 DOMAIN-CONTAINING PROTEIN"/>
    <property type="match status" value="1"/>
</dbReference>
<dbReference type="InterPro" id="IPR029058">
    <property type="entry name" value="AB_hydrolase_fold"/>
</dbReference>
<dbReference type="PANTHER" id="PTHR43798">
    <property type="entry name" value="MONOACYLGLYCEROL LIPASE"/>
    <property type="match status" value="1"/>
</dbReference>
<keyword evidence="2" id="KW-0378">Hydrolase</keyword>
<dbReference type="EMBL" id="CP044463">
    <property type="protein sequence ID" value="QIC67878.1"/>
    <property type="molecule type" value="Genomic_DNA"/>
</dbReference>
<dbReference type="GO" id="GO:0016787">
    <property type="term" value="F:hydrolase activity"/>
    <property type="evidence" value="ECO:0007669"/>
    <property type="project" value="UniProtKB-KW"/>
</dbReference>
<name>A0AAE6WVU9_9GAMM</name>
<dbReference type="SUPFAM" id="SSF53474">
    <property type="entry name" value="alpha/beta-Hydrolases"/>
    <property type="match status" value="1"/>
</dbReference>
<dbReference type="RefSeq" id="WP_163171839.1">
    <property type="nucleotide sequence ID" value="NZ_CP044463.1"/>
</dbReference>
<dbReference type="InterPro" id="IPR050266">
    <property type="entry name" value="AB_hydrolase_sf"/>
</dbReference>
<evidence type="ECO:0000313" key="3">
    <source>
        <dbReference type="Proteomes" id="UP000503505"/>
    </source>
</evidence>
<feature type="domain" description="AB hydrolase-1" evidence="1">
    <location>
        <begin position="6"/>
        <end position="221"/>
    </location>
</feature>
<dbReference type="Gene3D" id="3.40.50.1820">
    <property type="entry name" value="alpha/beta hydrolase"/>
    <property type="match status" value="1"/>
</dbReference>
<proteinExistence type="predicted"/>
<dbReference type="Pfam" id="PF12697">
    <property type="entry name" value="Abhydrolase_6"/>
    <property type="match status" value="1"/>
</dbReference>
<protein>
    <submittedName>
        <fullName evidence="2">Alpha/beta hydrolase</fullName>
    </submittedName>
</protein>
<evidence type="ECO:0000313" key="2">
    <source>
        <dbReference type="EMBL" id="QIC67878.1"/>
    </source>
</evidence>
<dbReference type="AlphaFoldDB" id="A0AAE6WVU9"/>
<evidence type="ECO:0000259" key="1">
    <source>
        <dbReference type="Pfam" id="PF12697"/>
    </source>
</evidence>
<organism evidence="2 3">
    <name type="scientific">Acinetobacter schindleri</name>
    <dbReference type="NCBI Taxonomy" id="108981"/>
    <lineage>
        <taxon>Bacteria</taxon>
        <taxon>Pseudomonadati</taxon>
        <taxon>Pseudomonadota</taxon>
        <taxon>Gammaproteobacteria</taxon>
        <taxon>Moraxellales</taxon>
        <taxon>Moraxellaceae</taxon>
        <taxon>Acinetobacter</taxon>
    </lineage>
</organism>
<accession>A0AAE6WVU9</accession>